<comment type="caution">
    <text evidence="1">The sequence shown here is derived from an EMBL/GenBank/DDBJ whole genome shotgun (WGS) entry which is preliminary data.</text>
</comment>
<organism evidence="1 2">
    <name type="scientific">Aerococcus christensenii</name>
    <dbReference type="NCBI Taxonomy" id="87541"/>
    <lineage>
        <taxon>Bacteria</taxon>
        <taxon>Bacillati</taxon>
        <taxon>Bacillota</taxon>
        <taxon>Bacilli</taxon>
        <taxon>Lactobacillales</taxon>
        <taxon>Aerococcaceae</taxon>
        <taxon>Aerococcus</taxon>
    </lineage>
</organism>
<protein>
    <submittedName>
        <fullName evidence="1">Uncharacterized protein</fullName>
    </submittedName>
</protein>
<accession>A0A133Y236</accession>
<name>A0A133Y236_9LACT</name>
<evidence type="ECO:0000313" key="1">
    <source>
        <dbReference type="EMBL" id="KXB37248.1"/>
    </source>
</evidence>
<dbReference type="AlphaFoldDB" id="A0A133Y236"/>
<dbReference type="Proteomes" id="UP000070422">
    <property type="component" value="Unassembled WGS sequence"/>
</dbReference>
<evidence type="ECO:0000313" key="2">
    <source>
        <dbReference type="Proteomes" id="UP000070422"/>
    </source>
</evidence>
<reference evidence="1 2" key="1">
    <citation type="submission" date="2016-01" db="EMBL/GenBank/DDBJ databases">
        <authorList>
            <person name="Oliw E.H."/>
        </authorList>
    </citation>
    <scope>NUCLEOTIDE SEQUENCE [LARGE SCALE GENOMIC DNA]</scope>
    <source>
        <strain evidence="1 2">KA00635</strain>
    </source>
</reference>
<sequence>MLYTLYKDIDYRVIFMAYGGIKMTENVETQSKKKDDKKRTISVYFQKEVWEKLKRVKRPSKLINRALRNHYKLEQESEEVIDELHVYKEFVDKFMACQQSETYYSYVQALQVCEEVRQYENEHLHELQNGTDKH</sequence>
<dbReference type="PATRIC" id="fig|87541.4.peg.649"/>
<dbReference type="EMBL" id="LSCQ01000030">
    <property type="protein sequence ID" value="KXB37248.1"/>
    <property type="molecule type" value="Genomic_DNA"/>
</dbReference>
<proteinExistence type="predicted"/>
<gene>
    <name evidence="1" type="ORF">HMPREF3187_00648</name>
</gene>